<evidence type="ECO:0000256" key="2">
    <source>
        <dbReference type="ARBA" id="ARBA00022730"/>
    </source>
</evidence>
<proteinExistence type="inferred from homology"/>
<dbReference type="InterPro" id="IPR022801">
    <property type="entry name" value="Ribosomal_uS4"/>
</dbReference>
<gene>
    <name evidence="8" type="ORF">UFOPK3974_01589</name>
</gene>
<evidence type="ECO:0000256" key="5">
    <source>
        <dbReference type="ARBA" id="ARBA00023274"/>
    </source>
</evidence>
<dbReference type="InterPro" id="IPR001912">
    <property type="entry name" value="Ribosomal_uS4_N"/>
</dbReference>
<keyword evidence="4" id="KW-0689">Ribosomal protein</keyword>
<dbReference type="Pfam" id="PF01479">
    <property type="entry name" value="S4"/>
    <property type="match status" value="1"/>
</dbReference>
<dbReference type="SUPFAM" id="SSF55174">
    <property type="entry name" value="Alpha-L RNA-binding motif"/>
    <property type="match status" value="1"/>
</dbReference>
<dbReference type="GO" id="GO:0015935">
    <property type="term" value="C:small ribosomal subunit"/>
    <property type="evidence" value="ECO:0007669"/>
    <property type="project" value="InterPro"/>
</dbReference>
<keyword evidence="3" id="KW-0694">RNA-binding</keyword>
<organism evidence="8">
    <name type="scientific">freshwater metagenome</name>
    <dbReference type="NCBI Taxonomy" id="449393"/>
    <lineage>
        <taxon>unclassified sequences</taxon>
        <taxon>metagenomes</taxon>
        <taxon>ecological metagenomes</taxon>
    </lineage>
</organism>
<evidence type="ECO:0000256" key="3">
    <source>
        <dbReference type="ARBA" id="ARBA00022884"/>
    </source>
</evidence>
<dbReference type="NCBIfam" id="TIGR01017">
    <property type="entry name" value="rpsD_bact"/>
    <property type="match status" value="1"/>
</dbReference>
<feature type="domain" description="Small ribosomal subunit protein uS4 N-terminal" evidence="7">
    <location>
        <begin position="3"/>
        <end position="97"/>
    </location>
</feature>
<dbReference type="GO" id="GO:0003735">
    <property type="term" value="F:structural constituent of ribosome"/>
    <property type="evidence" value="ECO:0007669"/>
    <property type="project" value="InterPro"/>
</dbReference>
<dbReference type="GO" id="GO:0019843">
    <property type="term" value="F:rRNA binding"/>
    <property type="evidence" value="ECO:0007669"/>
    <property type="project" value="UniProtKB-KW"/>
</dbReference>
<dbReference type="SMART" id="SM01390">
    <property type="entry name" value="Ribosomal_S4"/>
    <property type="match status" value="1"/>
</dbReference>
<protein>
    <submittedName>
        <fullName evidence="8">Unannotated protein</fullName>
    </submittedName>
</protein>
<dbReference type="InterPro" id="IPR018079">
    <property type="entry name" value="Ribosomal_uS4_CS"/>
</dbReference>
<dbReference type="FunFam" id="1.10.1050.10:FF:000001">
    <property type="entry name" value="30S ribosomal protein S4"/>
    <property type="match status" value="1"/>
</dbReference>
<evidence type="ECO:0000313" key="8">
    <source>
        <dbReference type="EMBL" id="CAB5002437.1"/>
    </source>
</evidence>
<dbReference type="PROSITE" id="PS50889">
    <property type="entry name" value="S4"/>
    <property type="match status" value="1"/>
</dbReference>
<feature type="domain" description="RNA-binding S4" evidence="6">
    <location>
        <begin position="98"/>
        <end position="162"/>
    </location>
</feature>
<dbReference type="InterPro" id="IPR036986">
    <property type="entry name" value="S4_RNA-bd_sf"/>
</dbReference>
<comment type="similarity">
    <text evidence="1">Belongs to the universal ribosomal protein uS4 family.</text>
</comment>
<dbReference type="Pfam" id="PF00163">
    <property type="entry name" value="Ribosomal_S4"/>
    <property type="match status" value="1"/>
</dbReference>
<evidence type="ECO:0000259" key="7">
    <source>
        <dbReference type="SMART" id="SM01390"/>
    </source>
</evidence>
<dbReference type="Gene3D" id="3.10.290.10">
    <property type="entry name" value="RNA-binding S4 domain"/>
    <property type="match status" value="1"/>
</dbReference>
<accession>A0A6J7PAN9</accession>
<dbReference type="PANTHER" id="PTHR11831:SF4">
    <property type="entry name" value="SMALL RIBOSOMAL SUBUNIT PROTEIN US4M"/>
    <property type="match status" value="1"/>
</dbReference>
<dbReference type="PROSITE" id="PS00632">
    <property type="entry name" value="RIBOSOMAL_S4"/>
    <property type="match status" value="1"/>
</dbReference>
<dbReference type="InterPro" id="IPR002942">
    <property type="entry name" value="S4_RNA-bd"/>
</dbReference>
<evidence type="ECO:0000256" key="1">
    <source>
        <dbReference type="ARBA" id="ARBA00007465"/>
    </source>
</evidence>
<dbReference type="GO" id="GO:0006412">
    <property type="term" value="P:translation"/>
    <property type="evidence" value="ECO:0007669"/>
    <property type="project" value="InterPro"/>
</dbReference>
<dbReference type="SMART" id="SM00363">
    <property type="entry name" value="S4"/>
    <property type="match status" value="1"/>
</dbReference>
<dbReference type="GO" id="GO:0042274">
    <property type="term" value="P:ribosomal small subunit biogenesis"/>
    <property type="evidence" value="ECO:0007669"/>
    <property type="project" value="TreeGrafter"/>
</dbReference>
<dbReference type="CDD" id="cd00165">
    <property type="entry name" value="S4"/>
    <property type="match status" value="1"/>
</dbReference>
<keyword evidence="2" id="KW-0699">rRNA-binding</keyword>
<dbReference type="NCBIfam" id="NF003717">
    <property type="entry name" value="PRK05327.1"/>
    <property type="match status" value="1"/>
</dbReference>
<name>A0A6J7PAN9_9ZZZZ</name>
<sequence>MARYTGPVCRLCRRERMKLFLKGAKCDTMKCQIERHPYPPGIHGRGRIRESEYLFQLREKQKARRIYGVLEKQFRNLYAEAARDKGITGENLLRMLEQRLDNVVFRANFAASRNQARQFVRHGHVTVNDKRVTIPSYKLRKGDVVGLSTKAQAMIVVRHNLDTLDRTVPMWLEANNADHKVTVRDLPLRDQIDVPVREQLIVELYSK</sequence>
<dbReference type="InterPro" id="IPR005709">
    <property type="entry name" value="Ribosomal_uS4_bac-type"/>
</dbReference>
<dbReference type="EMBL" id="CAFBOR010000293">
    <property type="protein sequence ID" value="CAB5002437.1"/>
    <property type="molecule type" value="Genomic_DNA"/>
</dbReference>
<evidence type="ECO:0000256" key="4">
    <source>
        <dbReference type="ARBA" id="ARBA00022980"/>
    </source>
</evidence>
<dbReference type="AlphaFoldDB" id="A0A6J7PAN9"/>
<dbReference type="HAMAP" id="MF_01306_B">
    <property type="entry name" value="Ribosomal_uS4_B"/>
    <property type="match status" value="1"/>
</dbReference>
<dbReference type="PANTHER" id="PTHR11831">
    <property type="entry name" value="30S 40S RIBOSOMAL PROTEIN"/>
    <property type="match status" value="1"/>
</dbReference>
<evidence type="ECO:0000259" key="6">
    <source>
        <dbReference type="SMART" id="SM00363"/>
    </source>
</evidence>
<keyword evidence="5" id="KW-0687">Ribonucleoprotein</keyword>
<reference evidence="8" key="1">
    <citation type="submission" date="2020-05" db="EMBL/GenBank/DDBJ databases">
        <authorList>
            <person name="Chiriac C."/>
            <person name="Salcher M."/>
            <person name="Ghai R."/>
            <person name="Kavagutti S V."/>
        </authorList>
    </citation>
    <scope>NUCLEOTIDE SEQUENCE</scope>
</reference>
<dbReference type="FunFam" id="3.10.290.10:FF:000001">
    <property type="entry name" value="30S ribosomal protein S4"/>
    <property type="match status" value="1"/>
</dbReference>
<dbReference type="Gene3D" id="1.10.1050.10">
    <property type="entry name" value="Ribosomal Protein S4 Delta 41, Chain A, domain 1"/>
    <property type="match status" value="1"/>
</dbReference>